<dbReference type="PANTHER" id="PTHR43022">
    <property type="entry name" value="PROTEIN SMF"/>
    <property type="match status" value="1"/>
</dbReference>
<dbReference type="NCBIfam" id="TIGR00732">
    <property type="entry name" value="dprA"/>
    <property type="match status" value="1"/>
</dbReference>
<feature type="domain" description="Smf/DprA SLOG" evidence="2">
    <location>
        <begin position="83"/>
        <end position="290"/>
    </location>
</feature>
<accession>A0A2W0HB20</accession>
<evidence type="ECO:0000313" key="3">
    <source>
        <dbReference type="EMBL" id="PYZ98006.1"/>
    </source>
</evidence>
<comment type="caution">
    <text evidence="3">The sequence shown here is derived from an EMBL/GenBank/DDBJ whole genome shotgun (WGS) entry which is preliminary data.</text>
</comment>
<proteinExistence type="inferred from homology"/>
<dbReference type="Pfam" id="PF02481">
    <property type="entry name" value="DNA_processg_A"/>
    <property type="match status" value="1"/>
</dbReference>
<comment type="similarity">
    <text evidence="1">Belongs to the DprA/Smf family.</text>
</comment>
<dbReference type="Gene3D" id="3.40.50.450">
    <property type="match status" value="1"/>
</dbReference>
<evidence type="ECO:0000256" key="1">
    <source>
        <dbReference type="ARBA" id="ARBA00006525"/>
    </source>
</evidence>
<dbReference type="Proteomes" id="UP000248066">
    <property type="component" value="Unassembled WGS sequence"/>
</dbReference>
<evidence type="ECO:0000259" key="2">
    <source>
        <dbReference type="Pfam" id="PF02481"/>
    </source>
</evidence>
<keyword evidence="4" id="KW-1185">Reference proteome</keyword>
<name>A0A2W0HB20_9BACI</name>
<dbReference type="RefSeq" id="WP_110517648.1">
    <property type="nucleotide sequence ID" value="NZ_PDOF01000001.1"/>
</dbReference>
<dbReference type="SUPFAM" id="SSF102405">
    <property type="entry name" value="MCP/YpsA-like"/>
    <property type="match status" value="1"/>
</dbReference>
<dbReference type="OrthoDB" id="9785707at2"/>
<organism evidence="3 4">
    <name type="scientific">Alteribacter lacisalsi</name>
    <dbReference type="NCBI Taxonomy" id="2045244"/>
    <lineage>
        <taxon>Bacteria</taxon>
        <taxon>Bacillati</taxon>
        <taxon>Bacillota</taxon>
        <taxon>Bacilli</taxon>
        <taxon>Bacillales</taxon>
        <taxon>Bacillaceae</taxon>
        <taxon>Alteribacter</taxon>
    </lineage>
</organism>
<dbReference type="InterPro" id="IPR003488">
    <property type="entry name" value="DprA"/>
</dbReference>
<dbReference type="PANTHER" id="PTHR43022:SF1">
    <property type="entry name" value="PROTEIN SMF"/>
    <property type="match status" value="1"/>
</dbReference>
<dbReference type="EMBL" id="PDOF01000001">
    <property type="protein sequence ID" value="PYZ98006.1"/>
    <property type="molecule type" value="Genomic_DNA"/>
</dbReference>
<sequence>MNTLRERLLYLQHAAGAGASFVHQLLNADPELSSPFDMNPGQLAKAGKISLSRAGRICGTLKDLQLRRIDLPKLYAKERAGWFTIFDNEYPPLLKTIYDPPAVLFYQGDPSILKNVSPLAVIGPRKPSEEALAIMNTLLPPVLKRKFLIVSGLAEGVDRLAHEISLSWNSPTAAVLGSGFHHIYPRSNVSLARTIAHSNLLLSEYAPWQKPNKWQFPERNRLISGLTKAVLIIEARERSGTMITAGTALEQGRDVFAVPGSPLKKESAGCIRLIQDGAKAVLCSNDILEEF</sequence>
<dbReference type="AlphaFoldDB" id="A0A2W0HB20"/>
<reference evidence="3 4" key="1">
    <citation type="submission" date="2017-10" db="EMBL/GenBank/DDBJ databases">
        <title>Bacillus sp. nov., a halophilic bacterium isolated from a Yangshapao Lake.</title>
        <authorList>
            <person name="Wang H."/>
        </authorList>
    </citation>
    <scope>NUCLEOTIDE SEQUENCE [LARGE SCALE GENOMIC DNA]</scope>
    <source>
        <strain evidence="3 4">YSP-3</strain>
    </source>
</reference>
<gene>
    <name evidence="3" type="primary">dprA</name>
    <name evidence="3" type="ORF">CR205_05265</name>
</gene>
<dbReference type="InterPro" id="IPR057666">
    <property type="entry name" value="DrpA_SLOG"/>
</dbReference>
<evidence type="ECO:0000313" key="4">
    <source>
        <dbReference type="Proteomes" id="UP000248066"/>
    </source>
</evidence>
<dbReference type="GO" id="GO:0009294">
    <property type="term" value="P:DNA-mediated transformation"/>
    <property type="evidence" value="ECO:0007669"/>
    <property type="project" value="InterPro"/>
</dbReference>
<protein>
    <submittedName>
        <fullName evidence="3">DNA-protecting protein DprA</fullName>
    </submittedName>
</protein>